<feature type="chain" id="PRO_5021219081" evidence="2">
    <location>
        <begin position="24"/>
        <end position="687"/>
    </location>
</feature>
<evidence type="ECO:0000313" key="4">
    <source>
        <dbReference type="EMBL" id="GBN40924.1"/>
    </source>
</evidence>
<dbReference type="Pfam" id="PF01757">
    <property type="entry name" value="Acyl_transf_3"/>
    <property type="match status" value="1"/>
</dbReference>
<dbReference type="AlphaFoldDB" id="A0A4Y2NPS0"/>
<dbReference type="InterPro" id="IPR002656">
    <property type="entry name" value="Acyl_transf_3_dom"/>
</dbReference>
<dbReference type="OrthoDB" id="118951at2759"/>
<keyword evidence="2" id="KW-0732">Signal</keyword>
<dbReference type="PANTHER" id="PTHR11161">
    <property type="entry name" value="O-ACYLTRANSFERASE"/>
    <property type="match status" value="1"/>
</dbReference>
<sequence length="687" mass="78058">MHLNPVKLFSLLNLIIFNNFILGEAFADADSHDLRNFANLESRSAKYANIPNSVVFASEEDGLFLDEFQEFLGKHNYRILAYLLSQSATDKCFRDFKYIFESLPFAEWPVKMLDSFGKPESGILKGNVRWLGEFDECLEIYAPPKESSGVGDFRGKYCTLQMTVQARKMNLTLSMAVCLPDTCDSSEIIPDVTRYLNLTNIFPGFDDQISSALNSSKLTCQKSPENLTAGAIFVICLISIFVLLALIGSSITAYEYFIEAKTKNDLPSGVNSTETLSVGSNNSVASITENHHSLPMWLAKSRGFFSCFCLITNGERILNTDSAEGQLPCLHGIRFLSMSWVILCHAYATCFSAIRNPAEVTKFIDHWTFQIILNGFYSVDSFFLLSAFLVAHLFFKQCEKTNGKIPWLYFYIHRYIRLTPVYMIVVAFYSTLNKYLGSGPIWPDSAANTDPNCDVSLWRNLLYISNFNPDVQKCMAWTWYLANDMQFYIISPLFLVTLWRWAEYFTKFYIKPYTRLDPYLIGIALAYLLFRRKQSNAGKLNLMTLSGGWAIASGVTFTCLFGLYHQNPSTVASSFYNALNRTGFACGLAWVIFVCINDQGGVVNSILSWKLFIPLSRLTFCAYLLHPIIEIVYFSTVRRLIEFSHTILIIHYLGFLILSYAAAFVTSMLFESPVIRLERLIRNKFSS</sequence>
<gene>
    <name evidence="4" type="primary">nrf-6_9</name>
    <name evidence="4" type="ORF">AVEN_195794_1</name>
</gene>
<proteinExistence type="predicted"/>
<dbReference type="Pfam" id="PF20146">
    <property type="entry name" value="NRF"/>
    <property type="match status" value="1"/>
</dbReference>
<dbReference type="Proteomes" id="UP000499080">
    <property type="component" value="Unassembled WGS sequence"/>
</dbReference>
<evidence type="ECO:0000259" key="3">
    <source>
        <dbReference type="SMART" id="SM00703"/>
    </source>
</evidence>
<reference evidence="4 5" key="1">
    <citation type="journal article" date="2019" name="Sci. Rep.">
        <title>Orb-weaving spider Araneus ventricosus genome elucidates the spidroin gene catalogue.</title>
        <authorList>
            <person name="Kono N."/>
            <person name="Nakamura H."/>
            <person name="Ohtoshi R."/>
            <person name="Moran D.A.P."/>
            <person name="Shinohara A."/>
            <person name="Yoshida Y."/>
            <person name="Fujiwara M."/>
            <person name="Mori M."/>
            <person name="Tomita M."/>
            <person name="Arakawa K."/>
        </authorList>
    </citation>
    <scope>NUCLEOTIDE SEQUENCE [LARGE SCALE GENOMIC DNA]</scope>
</reference>
<keyword evidence="1" id="KW-0812">Transmembrane</keyword>
<dbReference type="InterPro" id="IPR006621">
    <property type="entry name" value="Nose-resist-to-fluoxetine_N"/>
</dbReference>
<keyword evidence="1" id="KW-0472">Membrane</keyword>
<feature type="transmembrane region" description="Helical" evidence="1">
    <location>
        <begin position="227"/>
        <end position="247"/>
    </location>
</feature>
<feature type="transmembrane region" description="Helical" evidence="1">
    <location>
        <begin position="540"/>
        <end position="563"/>
    </location>
</feature>
<dbReference type="InterPro" id="IPR052728">
    <property type="entry name" value="O2_lipid_transport_reg"/>
</dbReference>
<evidence type="ECO:0000256" key="2">
    <source>
        <dbReference type="SAM" id="SignalP"/>
    </source>
</evidence>
<keyword evidence="1" id="KW-1133">Transmembrane helix</keyword>
<feature type="transmembrane region" description="Helical" evidence="1">
    <location>
        <begin position="374"/>
        <end position="395"/>
    </location>
</feature>
<organism evidence="4 5">
    <name type="scientific">Araneus ventricosus</name>
    <name type="common">Orbweaver spider</name>
    <name type="synonym">Epeira ventricosa</name>
    <dbReference type="NCBI Taxonomy" id="182803"/>
    <lineage>
        <taxon>Eukaryota</taxon>
        <taxon>Metazoa</taxon>
        <taxon>Ecdysozoa</taxon>
        <taxon>Arthropoda</taxon>
        <taxon>Chelicerata</taxon>
        <taxon>Arachnida</taxon>
        <taxon>Araneae</taxon>
        <taxon>Araneomorphae</taxon>
        <taxon>Entelegynae</taxon>
        <taxon>Araneoidea</taxon>
        <taxon>Araneidae</taxon>
        <taxon>Araneus</taxon>
    </lineage>
</organism>
<dbReference type="EMBL" id="BGPR01009573">
    <property type="protein sequence ID" value="GBN40924.1"/>
    <property type="molecule type" value="Genomic_DNA"/>
</dbReference>
<accession>A0A4Y2NPS0</accession>
<feature type="signal peptide" evidence="2">
    <location>
        <begin position="1"/>
        <end position="23"/>
    </location>
</feature>
<feature type="transmembrane region" description="Helical" evidence="1">
    <location>
        <begin position="649"/>
        <end position="670"/>
    </location>
</feature>
<comment type="caution">
    <text evidence="4">The sequence shown here is derived from an EMBL/GenBank/DDBJ whole genome shotgun (WGS) entry which is preliminary data.</text>
</comment>
<evidence type="ECO:0000256" key="1">
    <source>
        <dbReference type="SAM" id="Phobius"/>
    </source>
</evidence>
<name>A0A4Y2NPS0_ARAVE</name>
<dbReference type="PANTHER" id="PTHR11161:SF0">
    <property type="entry name" value="O-ACYLTRANSFERASE LIKE PROTEIN"/>
    <property type="match status" value="1"/>
</dbReference>
<dbReference type="SMART" id="SM00703">
    <property type="entry name" value="NRF"/>
    <property type="match status" value="1"/>
</dbReference>
<feature type="domain" description="Nose resistant-to-fluoxetine protein N-terminal" evidence="3">
    <location>
        <begin position="89"/>
        <end position="216"/>
    </location>
</feature>
<protein>
    <submittedName>
        <fullName evidence="4">Nose resistant to fluoxetine protein 6</fullName>
    </submittedName>
</protein>
<feature type="transmembrane region" description="Helical" evidence="1">
    <location>
        <begin position="608"/>
        <end position="629"/>
    </location>
</feature>
<feature type="transmembrane region" description="Helical" evidence="1">
    <location>
        <begin position="485"/>
        <end position="502"/>
    </location>
</feature>
<dbReference type="GO" id="GO:0016747">
    <property type="term" value="F:acyltransferase activity, transferring groups other than amino-acyl groups"/>
    <property type="evidence" value="ECO:0007669"/>
    <property type="project" value="InterPro"/>
</dbReference>
<keyword evidence="5" id="KW-1185">Reference proteome</keyword>
<evidence type="ECO:0000313" key="5">
    <source>
        <dbReference type="Proteomes" id="UP000499080"/>
    </source>
</evidence>
<feature type="transmembrane region" description="Helical" evidence="1">
    <location>
        <begin position="415"/>
        <end position="432"/>
    </location>
</feature>